<protein>
    <submittedName>
        <fullName evidence="2">Uncharacterized protein</fullName>
    </submittedName>
</protein>
<comment type="caution">
    <text evidence="2">The sequence shown here is derived from an EMBL/GenBank/DDBJ whole genome shotgun (WGS) entry which is preliminary data.</text>
</comment>
<organism evidence="2 3">
    <name type="scientific">Tetragonisca angustula</name>
    <dbReference type="NCBI Taxonomy" id="166442"/>
    <lineage>
        <taxon>Eukaryota</taxon>
        <taxon>Metazoa</taxon>
        <taxon>Ecdysozoa</taxon>
        <taxon>Arthropoda</taxon>
        <taxon>Hexapoda</taxon>
        <taxon>Insecta</taxon>
        <taxon>Pterygota</taxon>
        <taxon>Neoptera</taxon>
        <taxon>Endopterygota</taxon>
        <taxon>Hymenoptera</taxon>
        <taxon>Apocrita</taxon>
        <taxon>Aculeata</taxon>
        <taxon>Apoidea</taxon>
        <taxon>Anthophila</taxon>
        <taxon>Apidae</taxon>
        <taxon>Tetragonisca</taxon>
    </lineage>
</organism>
<evidence type="ECO:0000313" key="3">
    <source>
        <dbReference type="Proteomes" id="UP001432146"/>
    </source>
</evidence>
<gene>
    <name evidence="2" type="ORF">QLX08_000413</name>
</gene>
<name>A0AAW1ALT0_9HYME</name>
<dbReference type="EMBL" id="JAWNGG020000005">
    <property type="protein sequence ID" value="KAK9310122.1"/>
    <property type="molecule type" value="Genomic_DNA"/>
</dbReference>
<dbReference type="Proteomes" id="UP001432146">
    <property type="component" value="Unassembled WGS sequence"/>
</dbReference>
<evidence type="ECO:0000256" key="1">
    <source>
        <dbReference type="SAM" id="MobiDB-lite"/>
    </source>
</evidence>
<accession>A0AAW1ALT0</accession>
<dbReference type="AlphaFoldDB" id="A0AAW1ALT0"/>
<feature type="region of interest" description="Disordered" evidence="1">
    <location>
        <begin position="37"/>
        <end position="58"/>
    </location>
</feature>
<keyword evidence="3" id="KW-1185">Reference proteome</keyword>
<evidence type="ECO:0000313" key="2">
    <source>
        <dbReference type="EMBL" id="KAK9310122.1"/>
    </source>
</evidence>
<reference evidence="2 3" key="1">
    <citation type="submission" date="2024-05" db="EMBL/GenBank/DDBJ databases">
        <title>The nuclear and mitochondrial genome assemblies of Tetragonisca angustula (Apidae: Meliponini), a tiny yet remarkable pollinator in the Neotropics.</title>
        <authorList>
            <person name="Ferrari R."/>
            <person name="Ricardo P.C."/>
            <person name="Dias F.C."/>
            <person name="Araujo N.S."/>
            <person name="Soares D.O."/>
            <person name="Zhou Q.-S."/>
            <person name="Zhu C.-D."/>
            <person name="Coutinho L."/>
            <person name="Airas M.C."/>
            <person name="Batista T.M."/>
        </authorList>
    </citation>
    <scope>NUCLEOTIDE SEQUENCE [LARGE SCALE GENOMIC DNA]</scope>
    <source>
        <strain evidence="2">ASF017062</strain>
        <tissue evidence="2">Abdomen</tissue>
    </source>
</reference>
<sequence length="77" mass="8624">MDRGSDGRTLGHKRLYCAQCASNADIGKLLAPFLGFAPNPPTDHHSSRKPKPYSYLRQSGKISLPKNFNWKRQGKPN</sequence>
<proteinExistence type="predicted"/>